<dbReference type="OrthoDB" id="3425909at2"/>
<gene>
    <name evidence="2" type="ORF">EV386_1406</name>
</gene>
<reference evidence="2 3" key="1">
    <citation type="submission" date="2019-02" db="EMBL/GenBank/DDBJ databases">
        <title>Sequencing the genomes of 1000 actinobacteria strains.</title>
        <authorList>
            <person name="Klenk H.-P."/>
        </authorList>
    </citation>
    <scope>NUCLEOTIDE SEQUENCE [LARGE SCALE GENOMIC DNA]</scope>
    <source>
        <strain evidence="2 3">DSM 16932</strain>
    </source>
</reference>
<feature type="transmembrane region" description="Helical" evidence="1">
    <location>
        <begin position="86"/>
        <end position="103"/>
    </location>
</feature>
<evidence type="ECO:0000256" key="1">
    <source>
        <dbReference type="SAM" id="Phobius"/>
    </source>
</evidence>
<dbReference type="AlphaFoldDB" id="A0A4Q7M3P4"/>
<feature type="transmembrane region" description="Helical" evidence="1">
    <location>
        <begin position="140"/>
        <end position="157"/>
    </location>
</feature>
<dbReference type="Proteomes" id="UP000293852">
    <property type="component" value="Unassembled WGS sequence"/>
</dbReference>
<keyword evidence="1" id="KW-0472">Membrane</keyword>
<evidence type="ECO:0000313" key="2">
    <source>
        <dbReference type="EMBL" id="RZS61118.1"/>
    </source>
</evidence>
<dbReference type="InterPro" id="IPR007404">
    <property type="entry name" value="YdjM-like"/>
</dbReference>
<dbReference type="PANTHER" id="PTHR35531">
    <property type="entry name" value="INNER MEMBRANE PROTEIN YBCI-RELATED"/>
    <property type="match status" value="1"/>
</dbReference>
<sequence length="279" mass="29027">MMGGHHAASGAAAWVAVTATTPIAFGWYPVSDIGVITGALVCAGAALLPDADHHAGTIARSLPPVSQGVARAIAAVSGGHRGGTHSLLGVAAFTAIAWAVGHLTLRTEAFGDVLVGPGIVAVLLIAFALRALRLTGEGRWWAWLASGSLAALVAAYAPEEWFWLPFCVGLGCLVHLIGDLLTTRGVPLLWPIRFRSPRWVRRHRALPFDDVWRAGGNIALPLLGDAGSWREWLVMTPVSVYAVLGVGWATLDLAGVDTASAWDAAASWVTTTAGGLLGV</sequence>
<keyword evidence="1" id="KW-0812">Transmembrane</keyword>
<keyword evidence="2" id="KW-0378">Hydrolase</keyword>
<feature type="transmembrane region" description="Helical" evidence="1">
    <location>
        <begin position="109"/>
        <end position="128"/>
    </location>
</feature>
<comment type="caution">
    <text evidence="2">The sequence shown here is derived from an EMBL/GenBank/DDBJ whole genome shotgun (WGS) entry which is preliminary data.</text>
</comment>
<accession>A0A4Q7M3P4</accession>
<keyword evidence="3" id="KW-1185">Reference proteome</keyword>
<protein>
    <submittedName>
        <fullName evidence="2">LexA-binding, inner membrane-associated putative hydrolase</fullName>
    </submittedName>
</protein>
<dbReference type="PANTHER" id="PTHR35531:SF1">
    <property type="entry name" value="INNER MEMBRANE PROTEIN YBCI-RELATED"/>
    <property type="match status" value="1"/>
</dbReference>
<feature type="transmembrane region" description="Helical" evidence="1">
    <location>
        <begin position="163"/>
        <end position="192"/>
    </location>
</feature>
<name>A0A4Q7M3P4_9MICO</name>
<dbReference type="GO" id="GO:0016787">
    <property type="term" value="F:hydrolase activity"/>
    <property type="evidence" value="ECO:0007669"/>
    <property type="project" value="UniProtKB-KW"/>
</dbReference>
<proteinExistence type="predicted"/>
<dbReference type="EMBL" id="SGWX01000001">
    <property type="protein sequence ID" value="RZS61118.1"/>
    <property type="molecule type" value="Genomic_DNA"/>
</dbReference>
<organism evidence="2 3">
    <name type="scientific">Xylanimonas ulmi</name>
    <dbReference type="NCBI Taxonomy" id="228973"/>
    <lineage>
        <taxon>Bacteria</taxon>
        <taxon>Bacillati</taxon>
        <taxon>Actinomycetota</taxon>
        <taxon>Actinomycetes</taxon>
        <taxon>Micrococcales</taxon>
        <taxon>Promicromonosporaceae</taxon>
        <taxon>Xylanimonas</taxon>
    </lineage>
</organism>
<evidence type="ECO:0000313" key="3">
    <source>
        <dbReference type="Proteomes" id="UP000293852"/>
    </source>
</evidence>
<keyword evidence="1" id="KW-1133">Transmembrane helix</keyword>
<dbReference type="Pfam" id="PF04307">
    <property type="entry name" value="YdjM"/>
    <property type="match status" value="1"/>
</dbReference>